<feature type="compositionally biased region" description="Basic and acidic residues" evidence="7">
    <location>
        <begin position="109"/>
        <end position="120"/>
    </location>
</feature>
<comment type="caution">
    <text evidence="10">The sequence shown here is derived from an EMBL/GenBank/DDBJ whole genome shotgun (WGS) entry which is preliminary data.</text>
</comment>
<gene>
    <name evidence="10" type="primary">npr3</name>
    <name evidence="10" type="ORF">HRR80_005851</name>
</gene>
<dbReference type="GO" id="GO:0005774">
    <property type="term" value="C:vacuolar membrane"/>
    <property type="evidence" value="ECO:0007669"/>
    <property type="project" value="UniProtKB-SubCell"/>
</dbReference>
<dbReference type="GO" id="GO:0051321">
    <property type="term" value="P:meiotic cell cycle"/>
    <property type="evidence" value="ECO:0007669"/>
    <property type="project" value="UniProtKB-UniRule"/>
</dbReference>
<feature type="chain" id="PRO_5042834914" description="Nitrogen permease regulator 3" evidence="8">
    <location>
        <begin position="27"/>
        <end position="760"/>
    </location>
</feature>
<dbReference type="EMBL" id="JAJGCB010000011">
    <property type="protein sequence ID" value="KAJ8990366.1"/>
    <property type="molecule type" value="Genomic_DNA"/>
</dbReference>
<accession>A0AAN6ERU4</accession>
<evidence type="ECO:0000256" key="1">
    <source>
        <dbReference type="ARBA" id="ARBA00010546"/>
    </source>
</evidence>
<dbReference type="Proteomes" id="UP001161757">
    <property type="component" value="Unassembled WGS sequence"/>
</dbReference>
<dbReference type="GO" id="GO:0010508">
    <property type="term" value="P:positive regulation of autophagy"/>
    <property type="evidence" value="ECO:0007669"/>
    <property type="project" value="TreeGrafter"/>
</dbReference>
<dbReference type="GO" id="GO:1904262">
    <property type="term" value="P:negative regulation of TORC1 signaling"/>
    <property type="evidence" value="ECO:0007669"/>
    <property type="project" value="TreeGrafter"/>
</dbReference>
<dbReference type="AlphaFoldDB" id="A0AAN6ERU4"/>
<comment type="similarity">
    <text evidence="1 6">Belongs to the NPR3 family.</text>
</comment>
<name>A0AAN6ERU4_EXODE</name>
<dbReference type="GO" id="GO:1990130">
    <property type="term" value="C:GATOR1 complex"/>
    <property type="evidence" value="ECO:0007669"/>
    <property type="project" value="TreeGrafter"/>
</dbReference>
<dbReference type="PANTHER" id="PTHR13153:SF5">
    <property type="entry name" value="GATOR COMPLEX PROTEIN NPRL3"/>
    <property type="match status" value="1"/>
</dbReference>
<comment type="subcellular location">
    <subcellularLocation>
        <location evidence="6">Vacuole membrane</location>
        <topology evidence="6">Peripheral membrane protein</topology>
    </subcellularLocation>
</comment>
<feature type="region of interest" description="Disordered" evidence="7">
    <location>
        <begin position="174"/>
        <end position="231"/>
    </location>
</feature>
<evidence type="ECO:0000256" key="3">
    <source>
        <dbReference type="ARBA" id="ARBA00023254"/>
    </source>
</evidence>
<protein>
    <recommendedName>
        <fullName evidence="2 6">Nitrogen permease regulator 3</fullName>
    </recommendedName>
    <alternativeName>
        <fullName evidence="5 6">Required for meiotic nuclear division protein 11</fullName>
    </alternativeName>
</protein>
<dbReference type="Pfam" id="PF24064">
    <property type="entry name" value="HTH_NPRL3"/>
    <property type="match status" value="1"/>
</dbReference>
<evidence type="ECO:0000256" key="2">
    <source>
        <dbReference type="ARBA" id="ARBA00017880"/>
    </source>
</evidence>
<evidence type="ECO:0000256" key="7">
    <source>
        <dbReference type="SAM" id="MobiDB-lite"/>
    </source>
</evidence>
<comment type="function">
    <text evidence="4 6">Mediates inactivation of the TORC1 complex in response to amino acid starvation. Required for meiotic nuclear division.</text>
</comment>
<evidence type="ECO:0000256" key="4">
    <source>
        <dbReference type="ARBA" id="ARBA00025376"/>
    </source>
</evidence>
<feature type="compositionally biased region" description="Basic and acidic residues" evidence="7">
    <location>
        <begin position="561"/>
        <end position="571"/>
    </location>
</feature>
<feature type="region of interest" description="Disordered" evidence="7">
    <location>
        <begin position="28"/>
        <end position="129"/>
    </location>
</feature>
<dbReference type="GO" id="GO:0034198">
    <property type="term" value="P:cellular response to amino acid starvation"/>
    <property type="evidence" value="ECO:0007669"/>
    <property type="project" value="TreeGrafter"/>
</dbReference>
<reference evidence="10" key="1">
    <citation type="submission" date="2023-01" db="EMBL/GenBank/DDBJ databases">
        <title>Exophiala dermititidis isolated from Cystic Fibrosis Patient.</title>
        <authorList>
            <person name="Kurbessoian T."/>
            <person name="Crocker A."/>
            <person name="Murante D."/>
            <person name="Hogan D.A."/>
            <person name="Stajich J.E."/>
        </authorList>
    </citation>
    <scope>NUCLEOTIDE SEQUENCE</scope>
    <source>
        <strain evidence="10">Ex8</strain>
    </source>
</reference>
<dbReference type="InterPro" id="IPR005365">
    <property type="entry name" value="Npr3"/>
</dbReference>
<evidence type="ECO:0000313" key="10">
    <source>
        <dbReference type="EMBL" id="KAJ8990366.1"/>
    </source>
</evidence>
<proteinExistence type="inferred from homology"/>
<feature type="signal peptide" evidence="8">
    <location>
        <begin position="1"/>
        <end position="26"/>
    </location>
</feature>
<keyword evidence="6 8" id="KW-0732">Signal</keyword>
<dbReference type="Pfam" id="PF03666">
    <property type="entry name" value="NPR3"/>
    <property type="match status" value="1"/>
</dbReference>
<evidence type="ECO:0000256" key="5">
    <source>
        <dbReference type="ARBA" id="ARBA00030028"/>
    </source>
</evidence>
<feature type="compositionally biased region" description="Basic and acidic residues" evidence="7">
    <location>
        <begin position="211"/>
        <end position="229"/>
    </location>
</feature>
<dbReference type="InterPro" id="IPR056603">
    <property type="entry name" value="HTH_NPRL3"/>
</dbReference>
<feature type="compositionally biased region" description="Polar residues" evidence="7">
    <location>
        <begin position="632"/>
        <end position="654"/>
    </location>
</feature>
<feature type="domain" description="GATOR1 complex protein NPRL3 C-terminal HTH" evidence="9">
    <location>
        <begin position="673"/>
        <end position="736"/>
    </location>
</feature>
<evidence type="ECO:0000313" key="11">
    <source>
        <dbReference type="Proteomes" id="UP001161757"/>
    </source>
</evidence>
<evidence type="ECO:0000256" key="8">
    <source>
        <dbReference type="SAM" id="SignalP"/>
    </source>
</evidence>
<feature type="compositionally biased region" description="Low complexity" evidence="7">
    <location>
        <begin position="586"/>
        <end position="598"/>
    </location>
</feature>
<dbReference type="PANTHER" id="PTHR13153">
    <property type="entry name" value="CGTHBA PROTEIN -14 GENE PROTEIN"/>
    <property type="match status" value="1"/>
</dbReference>
<feature type="compositionally biased region" description="Polar residues" evidence="7">
    <location>
        <begin position="189"/>
        <end position="199"/>
    </location>
</feature>
<feature type="region of interest" description="Disordered" evidence="7">
    <location>
        <begin position="561"/>
        <end position="660"/>
    </location>
</feature>
<dbReference type="GO" id="GO:0038202">
    <property type="term" value="P:TORC1 signaling"/>
    <property type="evidence" value="ECO:0007669"/>
    <property type="project" value="TreeGrafter"/>
</dbReference>
<evidence type="ECO:0000256" key="6">
    <source>
        <dbReference type="RuleBase" id="RU368069"/>
    </source>
</evidence>
<keyword evidence="3 6" id="KW-0469">Meiosis</keyword>
<feature type="compositionally biased region" description="Polar residues" evidence="7">
    <location>
        <begin position="604"/>
        <end position="626"/>
    </location>
</feature>
<sequence length="760" mass="83833">MATTTTSLNPSLLAILLVTQSRTGSGAEIVFHYPPDPLSPDRISPAWRSTDDDEAESSSSDSGESSSEEDFELFTKGSQDGAVPPAPVTAGSGSRGDRSQRSDDEDEDHMLKQKSRDDGGWKPQWEPLLGLGEDGLANLLAPGRAWHKRKFELGINDFTFLGRPVYAREDGLWRKPKSKKSSRAEDDSVQQSSDTANGSDSDKDEEAPADDETHAVKDKAETKEHRTVEPPKSQLTMFHAVFVMDPPPLEHTLRVKDMYDHVARKMSKVLKWEQSHHDYVWEQSELMHSIKASHFQQKSPTKALYTELLRRSSLAAAMGKVFDNISASRIAAITLSSKLSVSFQIPPVTSTSYLPSLSEPPLEPGVWLTTATDPASTADDLDSTSSGGALQVSKNFTLLFKSSPQKILKDIQAAGGPLALPLANFMAKATPTKSFYKISIASQMALGDIQHLARHLVYWRRAIAIPPLHQRDTYIVSPNANMSKLVSACKSYEATFPMMPSLPKMLNSLSGTPVPYGTLIPSSDHKEEYYRVLAWLMRDGWVTQLRTFAFVRVGPEVKKAVREREKEEILSRRSGGAPPTPAGDTSNNNNNSLDSNRNGDVAQSFGSGTPTTVASGSLGISTSFRQRPSMVSRPSSDGHQSISTDHTSGRVTQQLKHDPKAASLVLSPQRASPEESRWLDYIGSTLVGHTETETAELRRYWPIFVKYFTGSEALERIAVREGLKRKFVWDMLVKMGLNLDGAVEDDKGENKRVLVAIRHW</sequence>
<organism evidence="10 11">
    <name type="scientific">Exophiala dermatitidis</name>
    <name type="common">Black yeast-like fungus</name>
    <name type="synonym">Wangiella dermatitidis</name>
    <dbReference type="NCBI Taxonomy" id="5970"/>
    <lineage>
        <taxon>Eukaryota</taxon>
        <taxon>Fungi</taxon>
        <taxon>Dikarya</taxon>
        <taxon>Ascomycota</taxon>
        <taxon>Pezizomycotina</taxon>
        <taxon>Eurotiomycetes</taxon>
        <taxon>Chaetothyriomycetidae</taxon>
        <taxon>Chaetothyriales</taxon>
        <taxon>Herpotrichiellaceae</taxon>
        <taxon>Exophiala</taxon>
    </lineage>
</organism>
<evidence type="ECO:0000259" key="9">
    <source>
        <dbReference type="Pfam" id="PF24064"/>
    </source>
</evidence>